<dbReference type="InterPro" id="IPR044666">
    <property type="entry name" value="Cyclophilin_A-like"/>
</dbReference>
<accession>A0AAE0FCU7</accession>
<dbReference type="Pfam" id="PF00160">
    <property type="entry name" value="Pro_isomerase"/>
    <property type="match status" value="1"/>
</dbReference>
<evidence type="ECO:0000256" key="2">
    <source>
        <dbReference type="ARBA" id="ARBA00023110"/>
    </source>
</evidence>
<evidence type="ECO:0000313" key="5">
    <source>
        <dbReference type="EMBL" id="KAK3257333.1"/>
    </source>
</evidence>
<evidence type="ECO:0000256" key="3">
    <source>
        <dbReference type="ARBA" id="ARBA00023235"/>
    </source>
</evidence>
<dbReference type="InterPro" id="IPR002130">
    <property type="entry name" value="Cyclophilin-type_PPIase_dom"/>
</dbReference>
<comment type="caution">
    <text evidence="5">The sequence shown here is derived from an EMBL/GenBank/DDBJ whole genome shotgun (WGS) entry which is preliminary data.</text>
</comment>
<feature type="domain" description="PPIase cyclophilin-type" evidence="4">
    <location>
        <begin position="1"/>
        <end position="163"/>
    </location>
</feature>
<gene>
    <name evidence="5" type="ORF">CYMTET_33577</name>
</gene>
<evidence type="ECO:0000313" key="6">
    <source>
        <dbReference type="Proteomes" id="UP001190700"/>
    </source>
</evidence>
<dbReference type="PANTHER" id="PTHR45625">
    <property type="entry name" value="PEPTIDYL-PROLYL CIS-TRANS ISOMERASE-RELATED"/>
    <property type="match status" value="1"/>
</dbReference>
<dbReference type="AlphaFoldDB" id="A0AAE0FCU7"/>
<name>A0AAE0FCU7_9CHLO</name>
<dbReference type="Proteomes" id="UP001190700">
    <property type="component" value="Unassembled WGS sequence"/>
</dbReference>
<dbReference type="InterPro" id="IPR029000">
    <property type="entry name" value="Cyclophilin-like_dom_sf"/>
</dbReference>
<evidence type="ECO:0000256" key="1">
    <source>
        <dbReference type="ARBA" id="ARBA00013194"/>
    </source>
</evidence>
<protein>
    <recommendedName>
        <fullName evidence="1">peptidylprolyl isomerase</fullName>
        <ecNumber evidence="1">5.2.1.8</ecNumber>
    </recommendedName>
</protein>
<dbReference type="PANTHER" id="PTHR45625:SF4">
    <property type="entry name" value="PEPTIDYLPROLYL ISOMERASE DOMAIN AND WD REPEAT-CONTAINING PROTEIN 1"/>
    <property type="match status" value="1"/>
</dbReference>
<reference evidence="5 6" key="1">
    <citation type="journal article" date="2015" name="Genome Biol. Evol.">
        <title>Comparative Genomics of a Bacterivorous Green Alga Reveals Evolutionary Causalities and Consequences of Phago-Mixotrophic Mode of Nutrition.</title>
        <authorList>
            <person name="Burns J.A."/>
            <person name="Paasch A."/>
            <person name="Narechania A."/>
            <person name="Kim E."/>
        </authorList>
    </citation>
    <scope>NUCLEOTIDE SEQUENCE [LARGE SCALE GENOMIC DNA]</scope>
    <source>
        <strain evidence="5 6">PLY_AMNH</strain>
    </source>
</reference>
<dbReference type="PROSITE" id="PS50072">
    <property type="entry name" value="CSA_PPIASE_2"/>
    <property type="match status" value="1"/>
</dbReference>
<sequence>MSQFLTLKTTHGDIKIRFRDDVAPSTCKAMRQLVSSKMYDGCCFYRAEPGFVIQGGLRLPDGSIRDSPVGKLPLEYKIPNTRGTVTMARWGEPDSATSEWFINLNTNTNLDRYTVRIAPMRGLLAVLGEVVSPEPKCTAGELTTRTAQTKPVNGGLDAEAIRIERTLWTDKDCSQRYLR</sequence>
<proteinExistence type="predicted"/>
<dbReference type="Gene3D" id="2.40.100.10">
    <property type="entry name" value="Cyclophilin-like"/>
    <property type="match status" value="1"/>
</dbReference>
<organism evidence="5 6">
    <name type="scientific">Cymbomonas tetramitiformis</name>
    <dbReference type="NCBI Taxonomy" id="36881"/>
    <lineage>
        <taxon>Eukaryota</taxon>
        <taxon>Viridiplantae</taxon>
        <taxon>Chlorophyta</taxon>
        <taxon>Pyramimonadophyceae</taxon>
        <taxon>Pyramimonadales</taxon>
        <taxon>Pyramimonadaceae</taxon>
        <taxon>Cymbomonas</taxon>
    </lineage>
</organism>
<evidence type="ECO:0000259" key="4">
    <source>
        <dbReference type="PROSITE" id="PS50072"/>
    </source>
</evidence>
<dbReference type="EMBL" id="LGRX02020650">
    <property type="protein sequence ID" value="KAK3257333.1"/>
    <property type="molecule type" value="Genomic_DNA"/>
</dbReference>
<keyword evidence="2" id="KW-0697">Rotamase</keyword>
<keyword evidence="3" id="KW-0413">Isomerase</keyword>
<dbReference type="GO" id="GO:0003755">
    <property type="term" value="F:peptidyl-prolyl cis-trans isomerase activity"/>
    <property type="evidence" value="ECO:0007669"/>
    <property type="project" value="UniProtKB-KW"/>
</dbReference>
<dbReference type="SUPFAM" id="SSF50891">
    <property type="entry name" value="Cyclophilin-like"/>
    <property type="match status" value="1"/>
</dbReference>
<dbReference type="EC" id="5.2.1.8" evidence="1"/>
<keyword evidence="6" id="KW-1185">Reference proteome</keyword>